<dbReference type="Pfam" id="PF02026">
    <property type="entry name" value="RyR"/>
    <property type="match status" value="1"/>
</dbReference>
<dbReference type="PANTHER" id="PTHR46399">
    <property type="entry name" value="B30.2/SPRY DOMAIN-CONTAINING PROTEIN"/>
    <property type="match status" value="1"/>
</dbReference>
<dbReference type="GO" id="GO:0005219">
    <property type="term" value="F:ryanodine-sensitive calcium-release channel activity"/>
    <property type="evidence" value="ECO:0007669"/>
    <property type="project" value="TreeGrafter"/>
</dbReference>
<evidence type="ECO:0000313" key="2">
    <source>
        <dbReference type="EMBL" id="KAB7495833.1"/>
    </source>
</evidence>
<reference evidence="2 3" key="1">
    <citation type="journal article" date="2019" name="PLoS Biol.">
        <title>Sex chromosomes control vertical transmission of feminizing Wolbachia symbionts in an isopod.</title>
        <authorList>
            <person name="Becking T."/>
            <person name="Chebbi M.A."/>
            <person name="Giraud I."/>
            <person name="Moumen B."/>
            <person name="Laverre T."/>
            <person name="Caubet Y."/>
            <person name="Peccoud J."/>
            <person name="Gilbert C."/>
            <person name="Cordaux R."/>
        </authorList>
    </citation>
    <scope>NUCLEOTIDE SEQUENCE [LARGE SCALE GENOMIC DNA]</scope>
    <source>
        <strain evidence="2">ANa2</strain>
        <tissue evidence="2">Whole body excluding digestive tract and cuticle</tissue>
    </source>
</reference>
<feature type="domain" description="Ryanodine receptor Ryr" evidence="1">
    <location>
        <begin position="341"/>
        <end position="426"/>
    </location>
</feature>
<dbReference type="AlphaFoldDB" id="A0A5N5SP65"/>
<dbReference type="GO" id="GO:0005790">
    <property type="term" value="C:smooth endoplasmic reticulum"/>
    <property type="evidence" value="ECO:0007669"/>
    <property type="project" value="TreeGrafter"/>
</dbReference>
<name>A0A5N5SP65_9CRUS</name>
<dbReference type="GO" id="GO:0033017">
    <property type="term" value="C:sarcoplasmic reticulum membrane"/>
    <property type="evidence" value="ECO:0007669"/>
    <property type="project" value="TreeGrafter"/>
</dbReference>
<sequence>MLKEWVPEAEGAIDHPMPASDEDEDYIDTGAAILNFYCTLVDLMGRCAPEAQNIAQGKNDSLRARAILRSLVPLADLQGVLSLRFSLTNAAGEGGSDMPPGLIPLHKQSIVLFLERVYGMDDKELFFTLLEDAFLPDLRAATMVEKADGSESEMGLALNRYIGNSILPALIKQSSFYAEADNYAPLLDATLHTVYRLSKCKILTKGQRESVSDFLVALTREMQPAMLLPLLRKLTIDVSNLSEYTTVALRLLTLHYERCGKYYGSSSSTAGTATEEEKRLTMMLFTNIFDSLAKMEYDPELFGKALPCLSAIGCALPPDYSLTKGYEDELYNPASCADGPYAPMPIETTQVELDTDITDLLSKFSEHYHDAWASRKQENGWTYAEAYNDQEKLHSKTQTFQHERERYREPVGDALKALLALNWNIEYE</sequence>
<dbReference type="InterPro" id="IPR015925">
    <property type="entry name" value="Ryanodine_IP3_receptor"/>
</dbReference>
<organism evidence="2 3">
    <name type="scientific">Armadillidium nasatum</name>
    <dbReference type="NCBI Taxonomy" id="96803"/>
    <lineage>
        <taxon>Eukaryota</taxon>
        <taxon>Metazoa</taxon>
        <taxon>Ecdysozoa</taxon>
        <taxon>Arthropoda</taxon>
        <taxon>Crustacea</taxon>
        <taxon>Multicrustacea</taxon>
        <taxon>Malacostraca</taxon>
        <taxon>Eumalacostraca</taxon>
        <taxon>Peracarida</taxon>
        <taxon>Isopoda</taxon>
        <taxon>Oniscidea</taxon>
        <taxon>Crinocheta</taxon>
        <taxon>Armadillidiidae</taxon>
        <taxon>Armadillidium</taxon>
    </lineage>
</organism>
<evidence type="ECO:0000259" key="1">
    <source>
        <dbReference type="Pfam" id="PF02026"/>
    </source>
</evidence>
<dbReference type="OrthoDB" id="6368299at2759"/>
<dbReference type="GO" id="GO:0034704">
    <property type="term" value="C:calcium channel complex"/>
    <property type="evidence" value="ECO:0007669"/>
    <property type="project" value="TreeGrafter"/>
</dbReference>
<proteinExistence type="predicted"/>
<dbReference type="GO" id="GO:0042383">
    <property type="term" value="C:sarcolemma"/>
    <property type="evidence" value="ECO:0007669"/>
    <property type="project" value="TreeGrafter"/>
</dbReference>
<keyword evidence="2" id="KW-0675">Receptor</keyword>
<keyword evidence="3" id="KW-1185">Reference proteome</keyword>
<dbReference type="GO" id="GO:0030018">
    <property type="term" value="C:Z disc"/>
    <property type="evidence" value="ECO:0007669"/>
    <property type="project" value="TreeGrafter"/>
</dbReference>
<dbReference type="Gene3D" id="1.10.490.160">
    <property type="match status" value="1"/>
</dbReference>
<dbReference type="EMBL" id="SEYY01022068">
    <property type="protein sequence ID" value="KAB7495833.1"/>
    <property type="molecule type" value="Genomic_DNA"/>
</dbReference>
<dbReference type="GO" id="GO:0006941">
    <property type="term" value="P:striated muscle contraction"/>
    <property type="evidence" value="ECO:0007669"/>
    <property type="project" value="TreeGrafter"/>
</dbReference>
<evidence type="ECO:0000313" key="3">
    <source>
        <dbReference type="Proteomes" id="UP000326759"/>
    </source>
</evidence>
<comment type="caution">
    <text evidence="2">The sequence shown here is derived from an EMBL/GenBank/DDBJ whole genome shotgun (WGS) entry which is preliminary data.</text>
</comment>
<accession>A0A5N5SP65</accession>
<dbReference type="InterPro" id="IPR003032">
    <property type="entry name" value="Ryanodine_rcpt"/>
</dbReference>
<dbReference type="Proteomes" id="UP000326759">
    <property type="component" value="Unassembled WGS sequence"/>
</dbReference>
<protein>
    <submittedName>
        <fullName evidence="2">Ryanodine receptor</fullName>
    </submittedName>
</protein>
<gene>
    <name evidence="2" type="primary">RyR</name>
    <name evidence="2" type="ORF">Anas_02344</name>
</gene>
<dbReference type="PANTHER" id="PTHR46399:SF8">
    <property type="entry name" value="B30.2_SPRY DOMAIN-CONTAINING PROTEIN"/>
    <property type="match status" value="1"/>
</dbReference>
<dbReference type="GO" id="GO:0014808">
    <property type="term" value="P:release of sequestered calcium ion into cytosol by sarcoplasmic reticulum"/>
    <property type="evidence" value="ECO:0007669"/>
    <property type="project" value="TreeGrafter"/>
</dbReference>